<accession>G8YB33</accession>
<dbReference type="OrthoDB" id="5345392at2759"/>
<reference evidence="3" key="1">
    <citation type="submission" date="2011-10" db="EMBL/GenBank/DDBJ databases">
        <authorList>
            <person name="Genoscope - CEA"/>
        </authorList>
    </citation>
    <scope>NUCLEOTIDE SEQUENCE</scope>
</reference>
<protein>
    <submittedName>
        <fullName evidence="3">Piso0_004283 protein</fullName>
    </submittedName>
</protein>
<dbReference type="HOGENOM" id="CLU_490882_0_0_1"/>
<dbReference type="STRING" id="559304.G8YB33"/>
<evidence type="ECO:0000313" key="3">
    <source>
        <dbReference type="EMBL" id="CCE83697.1"/>
    </source>
</evidence>
<gene>
    <name evidence="3" type="primary">Piso0_004283</name>
    <name evidence="3" type="ORF">GNLVRS01_PISO0K13474g</name>
    <name evidence="4" type="ORF">GNLVRS01_PISO0L13475g</name>
</gene>
<dbReference type="Pfam" id="PF12735">
    <property type="entry name" value="IgD3_Trs65"/>
    <property type="match status" value="1"/>
</dbReference>
<dbReference type="EMBL" id="FO082048">
    <property type="protein sequence ID" value="CCE84728.1"/>
    <property type="molecule type" value="Genomic_DNA"/>
</dbReference>
<feature type="region of interest" description="Disordered" evidence="1">
    <location>
        <begin position="179"/>
        <end position="204"/>
    </location>
</feature>
<dbReference type="Proteomes" id="UP000005222">
    <property type="component" value="Chromosome K"/>
</dbReference>
<dbReference type="PANTHER" id="PTHR28159">
    <property type="entry name" value="TRAFFICKING PROTEIN PARTICLE COMPLEX II-SPECIFIC SUBUNIT 65"/>
    <property type="match status" value="1"/>
</dbReference>
<dbReference type="GO" id="GO:0005802">
    <property type="term" value="C:trans-Golgi network"/>
    <property type="evidence" value="ECO:0007669"/>
    <property type="project" value="TreeGrafter"/>
</dbReference>
<dbReference type="InterPro" id="IPR024662">
    <property type="entry name" value="Trs65"/>
</dbReference>
<dbReference type="InParanoid" id="G8YB33"/>
<dbReference type="EMBL" id="FO082049">
    <property type="protein sequence ID" value="CCE83697.1"/>
    <property type="molecule type" value="Genomic_DNA"/>
</dbReference>
<dbReference type="AlphaFoldDB" id="G8YB33"/>
<dbReference type="PANTHER" id="PTHR28159:SF1">
    <property type="entry name" value="TRAFFICKING PROTEIN PARTICLE COMPLEX II-SPECIFIC SUBUNIT 65"/>
    <property type="match status" value="1"/>
</dbReference>
<dbReference type="eggNOG" id="KOG1944">
    <property type="taxonomic scope" value="Eukaryota"/>
</dbReference>
<evidence type="ECO:0000259" key="2">
    <source>
        <dbReference type="Pfam" id="PF12735"/>
    </source>
</evidence>
<evidence type="ECO:0000256" key="1">
    <source>
        <dbReference type="SAM" id="MobiDB-lite"/>
    </source>
</evidence>
<proteinExistence type="predicted"/>
<feature type="domain" description="Trafficking protein particle complex II-specific subunit 65 IgD3" evidence="2">
    <location>
        <begin position="445"/>
        <end position="599"/>
    </location>
</feature>
<dbReference type="Proteomes" id="UP000005222">
    <property type="component" value="Chromosome L"/>
</dbReference>
<organism evidence="3 5">
    <name type="scientific">Pichia sorbitophila (strain ATCC MYA-4447 / BCRC 22081 / CBS 7064 / NBRC 10061 / NRRL Y-12695)</name>
    <name type="common">Hybrid yeast</name>
    <dbReference type="NCBI Taxonomy" id="559304"/>
    <lineage>
        <taxon>Eukaryota</taxon>
        <taxon>Fungi</taxon>
        <taxon>Dikarya</taxon>
        <taxon>Ascomycota</taxon>
        <taxon>Saccharomycotina</taxon>
        <taxon>Pichiomycetes</taxon>
        <taxon>Debaryomycetaceae</taxon>
        <taxon>Millerozyma</taxon>
    </lineage>
</organism>
<keyword evidence="5" id="KW-1185">Reference proteome</keyword>
<dbReference type="FunCoup" id="G8YB33">
    <property type="interactions" value="89"/>
</dbReference>
<name>G8YB33_PICSO</name>
<feature type="compositionally biased region" description="Polar residues" evidence="1">
    <location>
        <begin position="188"/>
        <end position="204"/>
    </location>
</feature>
<reference evidence="5" key="2">
    <citation type="journal article" date="2012" name="G3 (Bethesda)">
        <title>Pichia sorbitophila, an interspecies yeast hybrid reveals early steps of genome resolution following polyploidization.</title>
        <authorList>
            <person name="Leh Louis V."/>
            <person name="Despons L."/>
            <person name="Friedrich A."/>
            <person name="Martin T."/>
            <person name="Durrens P."/>
            <person name="Casaregola S."/>
            <person name="Neuveglise C."/>
            <person name="Fairhead C."/>
            <person name="Marck C."/>
            <person name="Cruz J.A."/>
            <person name="Straub M.L."/>
            <person name="Kugler V."/>
            <person name="Sacerdot C."/>
            <person name="Uzunov Z."/>
            <person name="Thierry A."/>
            <person name="Weiss S."/>
            <person name="Bleykasten C."/>
            <person name="De Montigny J."/>
            <person name="Jacques N."/>
            <person name="Jung P."/>
            <person name="Lemaire M."/>
            <person name="Mallet S."/>
            <person name="Morel G."/>
            <person name="Richard G.F."/>
            <person name="Sarkar A."/>
            <person name="Savel G."/>
            <person name="Schacherer J."/>
            <person name="Seret M.L."/>
            <person name="Talla E."/>
            <person name="Samson G."/>
            <person name="Jubin C."/>
            <person name="Poulain J."/>
            <person name="Vacherie B."/>
            <person name="Barbe V."/>
            <person name="Pelletier E."/>
            <person name="Sherman D.J."/>
            <person name="Westhof E."/>
            <person name="Weissenbach J."/>
            <person name="Baret P.V."/>
            <person name="Wincker P."/>
            <person name="Gaillardin C."/>
            <person name="Dujon B."/>
            <person name="Souciet J.L."/>
        </authorList>
    </citation>
    <scope>NUCLEOTIDE SEQUENCE [LARGE SCALE GENOMIC DNA]</scope>
    <source>
        <strain evidence="5">ATCC MYA-4447 / BCRC 22081 / CBS 7064 / NBRC 10061 / NRRL Y-12695</strain>
    </source>
</reference>
<evidence type="ECO:0000313" key="4">
    <source>
        <dbReference type="EMBL" id="CCE84728.1"/>
    </source>
</evidence>
<evidence type="ECO:0000313" key="5">
    <source>
        <dbReference type="Proteomes" id="UP000005222"/>
    </source>
</evidence>
<dbReference type="InterPro" id="IPR055420">
    <property type="entry name" value="IgD3_Trs65"/>
</dbReference>
<sequence length="601" mass="66953">MSVSIILPQEVEGTEHSEWIENYLTGNSKAKLREFLFFDELVTGFVVFKTTDETIKDNAKIQLDVSVANGELLPYDNYDSDGENEGFNVSLMNWTLDEIDVISKKYHDKEHYTVWKFTFPIVYPKRKLSKPNVLLSCYVHREVSEESPKKEEVAQNDFLVDYEPIHGANMLDELNVSISSTKQRRTSSKQPSAQRKASETQTTRSSTVFSSFKMHIPLLTCLDIKLKSTKPAGRNNVMLATLGLESSEELLTTYQNTFPYYLSIKELQISFTEGEVKNQNHVETFPLDFKLKDSLSLTYKLSIDKILDSKNLDRNIGVNSYIKAINLRIVIQLRKSLAEEGNAVSVPISSDIMMNWSPSLDFSLIAPPINNCLKTTSTNSPSLSQVNYQSLKVPRKSNFYKIKNASSGSLLAGSPVLTSTNLTQPSKKLGFPPLKSASSVMVNLTTSNTSTLSGLKLTFQGKLTLKLGEITTWKLQAINNSTYRLNLSLLAQNSSNSNGQKAFNAYASAASSADKTQDKFTIYNRSLLFNTYQSMKANMSGVLTLDNDIRIGPIDPGNVYETTIRLIGISPGIYNLDGIKLFDVGSGDGLDFGKLVEVFVV</sequence>
<dbReference type="GO" id="GO:0006891">
    <property type="term" value="P:intra-Golgi vesicle-mediated transport"/>
    <property type="evidence" value="ECO:0007669"/>
    <property type="project" value="InterPro"/>
</dbReference>
<dbReference type="GO" id="GO:1990071">
    <property type="term" value="C:TRAPPII protein complex"/>
    <property type="evidence" value="ECO:0007669"/>
    <property type="project" value="InterPro"/>
</dbReference>